<feature type="region of interest" description="Disordered" evidence="1">
    <location>
        <begin position="1"/>
        <end position="37"/>
    </location>
</feature>
<dbReference type="RefSeq" id="WP_311632539.1">
    <property type="nucleotide sequence ID" value="NZ_JAVREN010000041.1"/>
</dbReference>
<organism evidence="2 3">
    <name type="scientific">Streptomyces boetiae</name>
    <dbReference type="NCBI Taxonomy" id="3075541"/>
    <lineage>
        <taxon>Bacteria</taxon>
        <taxon>Bacillati</taxon>
        <taxon>Actinomycetota</taxon>
        <taxon>Actinomycetes</taxon>
        <taxon>Kitasatosporales</taxon>
        <taxon>Streptomycetaceae</taxon>
        <taxon>Streptomyces</taxon>
    </lineage>
</organism>
<gene>
    <name evidence="2" type="ORF">RM780_21815</name>
</gene>
<accession>A0ABU2LDB6</accession>
<comment type="caution">
    <text evidence="2">The sequence shown here is derived from an EMBL/GenBank/DDBJ whole genome shotgun (WGS) entry which is preliminary data.</text>
</comment>
<dbReference type="EMBL" id="JAVREN010000041">
    <property type="protein sequence ID" value="MDT0309574.1"/>
    <property type="molecule type" value="Genomic_DNA"/>
</dbReference>
<reference evidence="3" key="1">
    <citation type="submission" date="2023-07" db="EMBL/GenBank/DDBJ databases">
        <title>30 novel species of actinomycetes from the DSMZ collection.</title>
        <authorList>
            <person name="Nouioui I."/>
        </authorList>
    </citation>
    <scope>NUCLEOTIDE SEQUENCE [LARGE SCALE GENOMIC DNA]</scope>
    <source>
        <strain evidence="3">DSM 44917</strain>
    </source>
</reference>
<evidence type="ECO:0000256" key="1">
    <source>
        <dbReference type="SAM" id="MobiDB-lite"/>
    </source>
</evidence>
<evidence type="ECO:0000313" key="3">
    <source>
        <dbReference type="Proteomes" id="UP001183388"/>
    </source>
</evidence>
<feature type="region of interest" description="Disordered" evidence="1">
    <location>
        <begin position="90"/>
        <end position="110"/>
    </location>
</feature>
<evidence type="ECO:0000313" key="2">
    <source>
        <dbReference type="EMBL" id="MDT0309574.1"/>
    </source>
</evidence>
<feature type="compositionally biased region" description="Basic residues" evidence="1">
    <location>
        <begin position="100"/>
        <end position="110"/>
    </location>
</feature>
<dbReference type="Proteomes" id="UP001183388">
    <property type="component" value="Unassembled WGS sequence"/>
</dbReference>
<proteinExistence type="predicted"/>
<name>A0ABU2LDB6_9ACTN</name>
<keyword evidence="3" id="KW-1185">Reference proteome</keyword>
<sequence length="110" mass="12062">MSESTHVTSVHLDERARSVTVTTRHAGLPPDAPAEWREEGFNSWEEAVVYTSVDTLTIDGWHHATPATHTTTPLPGPRLAITLTGPATSVRFHADPAPRRERRGLRSGAF</sequence>
<protein>
    <submittedName>
        <fullName evidence="2">Uncharacterized protein</fullName>
    </submittedName>
</protein>